<reference evidence="1" key="1">
    <citation type="journal article" date="2013" name="J. Virol.">
        <title>Sequencing, annotation, and characterization of the influenza ferret infectome.</title>
        <authorList>
            <person name="Leon A.J."/>
            <person name="Banner D."/>
            <person name="Xu L."/>
            <person name="Ran L."/>
            <person name="Peng Z."/>
            <person name="Yi K."/>
            <person name="Chen C."/>
            <person name="Xu F."/>
            <person name="Huang J."/>
            <person name="Zhao Z."/>
            <person name="Lin Z."/>
            <person name="Huang S.H."/>
            <person name="Fang Y."/>
            <person name="Kelvin A.A."/>
            <person name="Ross T.M."/>
            <person name="Farooqui A."/>
            <person name="Kelvin D.J."/>
        </authorList>
    </citation>
    <scope>NUCLEOTIDE SEQUENCE</scope>
    <source>
        <tissue evidence="1">Lungs</tissue>
    </source>
</reference>
<protein>
    <submittedName>
        <fullName evidence="1">Heteroproteinous nuclear ribonucleoprotein U-like 2</fullName>
    </submittedName>
</protein>
<dbReference type="GO" id="GO:1990904">
    <property type="term" value="C:ribonucleoprotein complex"/>
    <property type="evidence" value="ECO:0007669"/>
    <property type="project" value="UniProtKB-KW"/>
</dbReference>
<sequence length="68" mass="7220">SARARPRQGNRRAVREAVPRCVVWGSVSRRGEGSSREKQTLRSGGCARPSLPACVRACARSRGLSAGA</sequence>
<feature type="non-terminal residue" evidence="1">
    <location>
        <position position="68"/>
    </location>
</feature>
<dbReference type="EMBL" id="JP011244">
    <property type="protein sequence ID" value="AER99841.1"/>
    <property type="molecule type" value="mRNA"/>
</dbReference>
<organism evidence="1">
    <name type="scientific">Mustela putorius furo</name>
    <name type="common">European domestic ferret</name>
    <name type="synonym">Mustela furo</name>
    <dbReference type="NCBI Taxonomy" id="9669"/>
    <lineage>
        <taxon>Eukaryota</taxon>
        <taxon>Metazoa</taxon>
        <taxon>Chordata</taxon>
        <taxon>Craniata</taxon>
        <taxon>Vertebrata</taxon>
        <taxon>Euteleostomi</taxon>
        <taxon>Mammalia</taxon>
        <taxon>Eutheria</taxon>
        <taxon>Laurasiatheria</taxon>
        <taxon>Carnivora</taxon>
        <taxon>Caniformia</taxon>
        <taxon>Musteloidea</taxon>
        <taxon>Mustelidae</taxon>
        <taxon>Mustelinae</taxon>
        <taxon>Mustela</taxon>
    </lineage>
</organism>
<dbReference type="AlphaFoldDB" id="G9K4L7"/>
<evidence type="ECO:0000313" key="1">
    <source>
        <dbReference type="EMBL" id="AER99841.1"/>
    </source>
</evidence>
<name>G9K4L7_MUSPF</name>
<feature type="non-terminal residue" evidence="1">
    <location>
        <position position="1"/>
    </location>
</feature>
<accession>G9K4L7</accession>
<keyword evidence="1" id="KW-0687">Ribonucleoprotein</keyword>
<proteinExistence type="evidence at transcript level"/>